<protein>
    <submittedName>
        <fullName evidence="2">Uncharacterized protein</fullName>
    </submittedName>
</protein>
<feature type="region of interest" description="Disordered" evidence="1">
    <location>
        <begin position="18"/>
        <end position="43"/>
    </location>
</feature>
<evidence type="ECO:0000256" key="1">
    <source>
        <dbReference type="SAM" id="MobiDB-lite"/>
    </source>
</evidence>
<evidence type="ECO:0000313" key="3">
    <source>
        <dbReference type="Proteomes" id="UP000008311"/>
    </source>
</evidence>
<name>B9RUB0_RICCO</name>
<feature type="compositionally biased region" description="Gly residues" evidence="1">
    <location>
        <begin position="18"/>
        <end position="29"/>
    </location>
</feature>
<gene>
    <name evidence="2" type="ORF">RCOM_0851210</name>
</gene>
<dbReference type="AlphaFoldDB" id="B9RUB0"/>
<accession>B9RUB0</accession>
<reference evidence="3" key="1">
    <citation type="journal article" date="2010" name="Nat. Biotechnol.">
        <title>Draft genome sequence of the oilseed species Ricinus communis.</title>
        <authorList>
            <person name="Chan A.P."/>
            <person name="Crabtree J."/>
            <person name="Zhao Q."/>
            <person name="Lorenzi H."/>
            <person name="Orvis J."/>
            <person name="Puiu D."/>
            <person name="Melake-Berhan A."/>
            <person name="Jones K.M."/>
            <person name="Redman J."/>
            <person name="Chen G."/>
            <person name="Cahoon E.B."/>
            <person name="Gedil M."/>
            <person name="Stanke M."/>
            <person name="Haas B.J."/>
            <person name="Wortman J.R."/>
            <person name="Fraser-Liggett C.M."/>
            <person name="Ravel J."/>
            <person name="Rabinowicz P.D."/>
        </authorList>
    </citation>
    <scope>NUCLEOTIDE SEQUENCE [LARGE SCALE GENOMIC DNA]</scope>
    <source>
        <strain evidence="3">cv. Hale</strain>
    </source>
</reference>
<evidence type="ECO:0000313" key="2">
    <source>
        <dbReference type="EMBL" id="EEF44897.1"/>
    </source>
</evidence>
<dbReference type="InParanoid" id="B9RUB0"/>
<dbReference type="Proteomes" id="UP000008311">
    <property type="component" value="Unassembled WGS sequence"/>
</dbReference>
<proteinExistence type="predicted"/>
<sequence>MVVEEIKVRLRAKTCERGGVGEGADGGANGKRELGQESNGGRDGIILGDVRELIN</sequence>
<keyword evidence="3" id="KW-1185">Reference proteome</keyword>
<dbReference type="EMBL" id="EQ973817">
    <property type="protein sequence ID" value="EEF44897.1"/>
    <property type="molecule type" value="Genomic_DNA"/>
</dbReference>
<organism evidence="2 3">
    <name type="scientific">Ricinus communis</name>
    <name type="common">Castor bean</name>
    <dbReference type="NCBI Taxonomy" id="3988"/>
    <lineage>
        <taxon>Eukaryota</taxon>
        <taxon>Viridiplantae</taxon>
        <taxon>Streptophyta</taxon>
        <taxon>Embryophyta</taxon>
        <taxon>Tracheophyta</taxon>
        <taxon>Spermatophyta</taxon>
        <taxon>Magnoliopsida</taxon>
        <taxon>eudicotyledons</taxon>
        <taxon>Gunneridae</taxon>
        <taxon>Pentapetalae</taxon>
        <taxon>rosids</taxon>
        <taxon>fabids</taxon>
        <taxon>Malpighiales</taxon>
        <taxon>Euphorbiaceae</taxon>
        <taxon>Acalyphoideae</taxon>
        <taxon>Acalypheae</taxon>
        <taxon>Ricinus</taxon>
    </lineage>
</organism>